<dbReference type="RefSeq" id="XP_040755902.1">
    <property type="nucleotide sequence ID" value="XM_040899573.1"/>
</dbReference>
<evidence type="ECO:0000256" key="1">
    <source>
        <dbReference type="SAM" id="MobiDB-lite"/>
    </source>
</evidence>
<dbReference type="GeneID" id="63816455"/>
<comment type="caution">
    <text evidence="2">The sequence shown here is derived from an EMBL/GenBank/DDBJ whole genome shotgun (WGS) entry which is preliminary data.</text>
</comment>
<sequence length="118" mass="13183">MTPPRVQIYMMVVAARIIPTVCLKLEDVAAHSETIEQWGNPRGKAMHVDWRTGAVPTWILQQIRVKPEESNRQSQHRDSRPGLKRGGIRGTPDLCEKSPPPAAYEDEAETALINGQDS</sequence>
<dbReference type="VEuPathDB" id="FungiDB:P175DRAFT_0527994"/>
<dbReference type="EMBL" id="MSFN02000001">
    <property type="protein sequence ID" value="PTU24510.1"/>
    <property type="molecule type" value="Genomic_DNA"/>
</dbReference>
<dbReference type="AlphaFoldDB" id="A0A2T5M7J5"/>
<gene>
    <name evidence="2" type="ORF">P175DRAFT_0527994</name>
</gene>
<accession>A0A2T5M7J5</accession>
<feature type="region of interest" description="Disordered" evidence="1">
    <location>
        <begin position="64"/>
        <end position="118"/>
    </location>
</feature>
<proteinExistence type="predicted"/>
<organism evidence="2 3">
    <name type="scientific">Aspergillus ochraceoroseus IBT 24754</name>
    <dbReference type="NCBI Taxonomy" id="1392256"/>
    <lineage>
        <taxon>Eukaryota</taxon>
        <taxon>Fungi</taxon>
        <taxon>Dikarya</taxon>
        <taxon>Ascomycota</taxon>
        <taxon>Pezizomycotina</taxon>
        <taxon>Eurotiomycetes</taxon>
        <taxon>Eurotiomycetidae</taxon>
        <taxon>Eurotiales</taxon>
        <taxon>Aspergillaceae</taxon>
        <taxon>Aspergillus</taxon>
        <taxon>Aspergillus subgen. Nidulantes</taxon>
    </lineage>
</organism>
<evidence type="ECO:0000313" key="3">
    <source>
        <dbReference type="Proteomes" id="UP000244073"/>
    </source>
</evidence>
<evidence type="ECO:0000313" key="2">
    <source>
        <dbReference type="EMBL" id="PTU24510.1"/>
    </source>
</evidence>
<dbReference type="Proteomes" id="UP000244073">
    <property type="component" value="Unassembled WGS sequence"/>
</dbReference>
<feature type="compositionally biased region" description="Basic and acidic residues" evidence="1">
    <location>
        <begin position="65"/>
        <end position="81"/>
    </location>
</feature>
<reference evidence="2 3" key="1">
    <citation type="journal article" date="2018" name="Proc. Natl. Acad. Sci. U.S.A.">
        <title>Linking secondary metabolites to gene clusters through genome sequencing of six diverse Aspergillus species.</title>
        <authorList>
            <person name="Kaerboelling I."/>
            <person name="Vesth T.C."/>
            <person name="Frisvad J.C."/>
            <person name="Nybo J.L."/>
            <person name="Theobald S."/>
            <person name="Kuo A."/>
            <person name="Bowyer P."/>
            <person name="Matsuda Y."/>
            <person name="Mondo S."/>
            <person name="Lyhne E.K."/>
            <person name="Kogle M.E."/>
            <person name="Clum A."/>
            <person name="Lipzen A."/>
            <person name="Salamov A."/>
            <person name="Ngan C.Y."/>
            <person name="Daum C."/>
            <person name="Chiniquy J."/>
            <person name="Barry K."/>
            <person name="LaButti K."/>
            <person name="Haridas S."/>
            <person name="Simmons B.A."/>
            <person name="Magnuson J.K."/>
            <person name="Mortensen U.H."/>
            <person name="Larsen T.O."/>
            <person name="Grigoriev I.V."/>
            <person name="Baker S.E."/>
            <person name="Andersen M.R."/>
        </authorList>
    </citation>
    <scope>NUCLEOTIDE SEQUENCE [LARGE SCALE GENOMIC DNA]</scope>
    <source>
        <strain evidence="2 3">IBT 24754</strain>
    </source>
</reference>
<protein>
    <submittedName>
        <fullName evidence="2">Uncharacterized protein</fullName>
    </submittedName>
</protein>
<name>A0A2T5M7J5_9EURO</name>